<feature type="transmembrane region" description="Helical" evidence="1">
    <location>
        <begin position="6"/>
        <end position="29"/>
    </location>
</feature>
<evidence type="ECO:0000313" key="3">
    <source>
        <dbReference type="Proteomes" id="UP001215180"/>
    </source>
</evidence>
<keyword evidence="1" id="KW-0472">Membrane</keyword>
<dbReference type="EMBL" id="JARJGR010000854">
    <property type="protein sequence ID" value="MDF3640409.1"/>
    <property type="molecule type" value="Genomic_DNA"/>
</dbReference>
<comment type="caution">
    <text evidence="2">The sequence shown here is derived from an EMBL/GenBank/DDBJ whole genome shotgun (WGS) entry which is preliminary data.</text>
</comment>
<dbReference type="RefSeq" id="WP_130626045.1">
    <property type="nucleotide sequence ID" value="NZ_JAHTVV010000002.1"/>
</dbReference>
<gene>
    <name evidence="2" type="ORF">P3S46_24720</name>
</gene>
<proteinExistence type="predicted"/>
<evidence type="ECO:0000256" key="1">
    <source>
        <dbReference type="SAM" id="Phobius"/>
    </source>
</evidence>
<keyword evidence="1" id="KW-1133">Transmembrane helix</keyword>
<dbReference type="Proteomes" id="UP001215180">
    <property type="component" value="Unassembled WGS sequence"/>
</dbReference>
<protein>
    <recommendedName>
        <fullName evidence="4">DUF4760 domain-containing protein</fullName>
    </recommendedName>
</protein>
<evidence type="ECO:0000313" key="2">
    <source>
        <dbReference type="EMBL" id="MDF3640409.1"/>
    </source>
</evidence>
<keyword evidence="1" id="KW-0812">Transmembrane</keyword>
<accession>A0AAW6NVG8</accession>
<dbReference type="AlphaFoldDB" id="A0AAW6NVG8"/>
<reference evidence="2" key="1">
    <citation type="submission" date="2023-03" db="EMBL/GenBank/DDBJ databases">
        <title>A Study on Prevalence and Characterization of Enterobacter cloacae strains in China.</title>
        <authorList>
            <person name="Zheng Z."/>
        </authorList>
    </citation>
    <scope>NUCLEOTIDE SEQUENCE</scope>
    <source>
        <strain evidence="2">EC77</strain>
    </source>
</reference>
<evidence type="ECO:0008006" key="4">
    <source>
        <dbReference type="Google" id="ProtNLM"/>
    </source>
</evidence>
<name>A0AAW6NVG8_ENTCL</name>
<sequence length="275" mass="32397">MSDSPSVIFTAYATGILALIGLCQIFILISQRTQLRLDWAETYRKRWGEIRIDWSKVIYFGHSSGDYYQIATAEVISEIDRMKTERKNTTREIWALEPTIRVFTELNDICLRIMQGHLRIGDTYPILGTEFLRQSAAMRNLLDYEYSSRQGNWGDKEHVDVQRSIRTWLVCHDGIRRRCLILIDMLWAEAVRLEDLPPDDIRSAANAKIHTGKERKKRLKEEVIRLNGYFSIIRALSLSYFLQHSEYKVNKYSRGIDAVRLKELEDKWVKRYLEE</sequence>
<organism evidence="2 3">
    <name type="scientific">Enterobacter cloacae</name>
    <dbReference type="NCBI Taxonomy" id="550"/>
    <lineage>
        <taxon>Bacteria</taxon>
        <taxon>Pseudomonadati</taxon>
        <taxon>Pseudomonadota</taxon>
        <taxon>Gammaproteobacteria</taxon>
        <taxon>Enterobacterales</taxon>
        <taxon>Enterobacteriaceae</taxon>
        <taxon>Enterobacter</taxon>
        <taxon>Enterobacter cloacae complex</taxon>
    </lineage>
</organism>